<dbReference type="InterPro" id="IPR037143">
    <property type="entry name" value="4-PPantetheinyl_Trfase_dom_sf"/>
</dbReference>
<evidence type="ECO:0000313" key="5">
    <source>
        <dbReference type="EMBL" id="BAU86039.1"/>
    </source>
</evidence>
<dbReference type="KEGG" id="slau:SLA_5157"/>
<proteinExistence type="inferred from homology"/>
<dbReference type="GO" id="GO:0000287">
    <property type="term" value="F:magnesium ion binding"/>
    <property type="evidence" value="ECO:0007669"/>
    <property type="project" value="InterPro"/>
</dbReference>
<protein>
    <submittedName>
        <fullName evidence="5">Phosphopantetheine transferase pgaX</fullName>
    </submittedName>
</protein>
<dbReference type="Gene3D" id="3.90.470.20">
    <property type="entry name" value="4'-phosphopantetheinyl transferase domain"/>
    <property type="match status" value="1"/>
</dbReference>
<feature type="region of interest" description="Disordered" evidence="3">
    <location>
        <begin position="182"/>
        <end position="204"/>
    </location>
</feature>
<keyword evidence="2 5" id="KW-0808">Transferase</keyword>
<dbReference type="Proteomes" id="UP000217676">
    <property type="component" value="Chromosome"/>
</dbReference>
<dbReference type="SUPFAM" id="SSF56214">
    <property type="entry name" value="4'-phosphopantetheinyl transferase"/>
    <property type="match status" value="2"/>
</dbReference>
<evidence type="ECO:0000256" key="1">
    <source>
        <dbReference type="ARBA" id="ARBA00010990"/>
    </source>
</evidence>
<dbReference type="Pfam" id="PF01648">
    <property type="entry name" value="ACPS"/>
    <property type="match status" value="1"/>
</dbReference>
<dbReference type="AlphaFoldDB" id="A0A160P391"/>
<keyword evidence="6" id="KW-1185">Reference proteome</keyword>
<dbReference type="GO" id="GO:0008897">
    <property type="term" value="F:holo-[acyl-carrier-protein] synthase activity"/>
    <property type="evidence" value="ECO:0007669"/>
    <property type="project" value="InterPro"/>
</dbReference>
<gene>
    <name evidence="5" type="ORF">SLA_5157</name>
</gene>
<dbReference type="GO" id="GO:0005829">
    <property type="term" value="C:cytosol"/>
    <property type="evidence" value="ECO:0007669"/>
    <property type="project" value="TreeGrafter"/>
</dbReference>
<dbReference type="InterPro" id="IPR050559">
    <property type="entry name" value="P-Pant_transferase_sf"/>
</dbReference>
<evidence type="ECO:0000256" key="2">
    <source>
        <dbReference type="ARBA" id="ARBA00022679"/>
    </source>
</evidence>
<feature type="region of interest" description="Disordered" evidence="3">
    <location>
        <begin position="1"/>
        <end position="33"/>
    </location>
</feature>
<feature type="domain" description="4'-phosphopantetheinyl transferase" evidence="4">
    <location>
        <begin position="125"/>
        <end position="193"/>
    </location>
</feature>
<dbReference type="PANTHER" id="PTHR12215">
    <property type="entry name" value="PHOSPHOPANTETHEINE TRANSFERASE"/>
    <property type="match status" value="1"/>
</dbReference>
<reference evidence="5 6" key="1">
    <citation type="journal article" date="2016" name="Genome Announc.">
        <title>Complete Genome Sequence of Thiostrepton-Producing Streptomyces laurentii ATCC 31255.</title>
        <authorList>
            <person name="Doi K."/>
            <person name="Fujino Y."/>
            <person name="Nagayoshi Y."/>
            <person name="Ohshima T."/>
            <person name="Ogata S."/>
        </authorList>
    </citation>
    <scope>NUCLEOTIDE SEQUENCE [LARGE SCALE GENOMIC DNA]</scope>
    <source>
        <strain evidence="5 6">ATCC 31255</strain>
    </source>
</reference>
<evidence type="ECO:0000259" key="4">
    <source>
        <dbReference type="Pfam" id="PF01648"/>
    </source>
</evidence>
<dbReference type="PANTHER" id="PTHR12215:SF10">
    <property type="entry name" value="L-AMINOADIPATE-SEMIALDEHYDE DEHYDROGENASE-PHOSPHOPANTETHEINYL TRANSFERASE"/>
    <property type="match status" value="1"/>
</dbReference>
<evidence type="ECO:0000256" key="3">
    <source>
        <dbReference type="SAM" id="MobiDB-lite"/>
    </source>
</evidence>
<sequence length="256" mass="26913">MTRADAWLLDVTEEPGTGPGPGPGTGPGPDDALDLTPLDAHERERAAAFLRPADRHLYAVAHLALRVILGGLLGERPADLVFGRDTCPCCGGPHGRPVLAVPSPPLHFSLSHTPGRVLVATAPVPVGADVEGRPAPESVRDLASVLHPSERAEVEAAPDPERRSAVFGRIWARKEAYLKGLGTGLGRDPGLDDLGGDPVREPGRHPADWSVYDLPCGPRHHGALALRAPRSDAGPRLRHFASLAALRAEPPTPAGE</sequence>
<dbReference type="GO" id="GO:0019878">
    <property type="term" value="P:lysine biosynthetic process via aminoadipic acid"/>
    <property type="evidence" value="ECO:0007669"/>
    <property type="project" value="TreeGrafter"/>
</dbReference>
<organism evidence="5 6">
    <name type="scientific">Streptomyces laurentii</name>
    <dbReference type="NCBI Taxonomy" id="39478"/>
    <lineage>
        <taxon>Bacteria</taxon>
        <taxon>Bacillati</taxon>
        <taxon>Actinomycetota</taxon>
        <taxon>Actinomycetes</taxon>
        <taxon>Kitasatosporales</taxon>
        <taxon>Streptomycetaceae</taxon>
        <taxon>Streptomyces</taxon>
    </lineage>
</organism>
<evidence type="ECO:0000313" key="6">
    <source>
        <dbReference type="Proteomes" id="UP000217676"/>
    </source>
</evidence>
<accession>A0A160P391</accession>
<dbReference type="InterPro" id="IPR008278">
    <property type="entry name" value="4-PPantetheinyl_Trfase_dom"/>
</dbReference>
<comment type="similarity">
    <text evidence="1">Belongs to the P-Pant transferase superfamily. Gsp/Sfp/HetI/AcpT family.</text>
</comment>
<dbReference type="EMBL" id="AP017424">
    <property type="protein sequence ID" value="BAU86039.1"/>
    <property type="molecule type" value="Genomic_DNA"/>
</dbReference>
<name>A0A160P391_STRLU</name>